<dbReference type="eggNOG" id="COG1309">
    <property type="taxonomic scope" value="Bacteria"/>
</dbReference>
<dbReference type="InterPro" id="IPR009057">
    <property type="entry name" value="Homeodomain-like_sf"/>
</dbReference>
<proteinExistence type="predicted"/>
<dbReference type="Proteomes" id="UP000009011">
    <property type="component" value="Chromosome"/>
</dbReference>
<dbReference type="KEGG" id="mro:MROS_0943"/>
<keyword evidence="1 2" id="KW-0238">DNA-binding</keyword>
<dbReference type="SUPFAM" id="SSF48498">
    <property type="entry name" value="Tetracyclin repressor-like, C-terminal domain"/>
    <property type="match status" value="1"/>
</dbReference>
<dbReference type="AlphaFoldDB" id="I6ZQ39"/>
<feature type="domain" description="HTH tetR-type" evidence="3">
    <location>
        <begin position="1"/>
        <end position="61"/>
    </location>
</feature>
<evidence type="ECO:0000259" key="3">
    <source>
        <dbReference type="PROSITE" id="PS50977"/>
    </source>
</evidence>
<dbReference type="STRING" id="1191523.MROS_0943"/>
<dbReference type="RefSeq" id="WP_014855620.1">
    <property type="nucleotide sequence ID" value="NC_018178.1"/>
</dbReference>
<evidence type="ECO:0000313" key="5">
    <source>
        <dbReference type="Proteomes" id="UP000009011"/>
    </source>
</evidence>
<protein>
    <submittedName>
        <fullName evidence="4">Transcriptional regulator, TetR family</fullName>
    </submittedName>
</protein>
<organism evidence="4 5">
    <name type="scientific">Melioribacter roseus (strain DSM 23840 / JCM 17771 / VKM B-2668 / P3M-2)</name>
    <dbReference type="NCBI Taxonomy" id="1191523"/>
    <lineage>
        <taxon>Bacteria</taxon>
        <taxon>Pseudomonadati</taxon>
        <taxon>Ignavibacteriota</taxon>
        <taxon>Ignavibacteria</taxon>
        <taxon>Ignavibacteriales</taxon>
        <taxon>Melioribacteraceae</taxon>
        <taxon>Melioribacter</taxon>
    </lineage>
</organism>
<feature type="DNA-binding region" description="H-T-H motif" evidence="2">
    <location>
        <begin position="24"/>
        <end position="43"/>
    </location>
</feature>
<dbReference type="PANTHER" id="PTHR30328:SF54">
    <property type="entry name" value="HTH-TYPE TRANSCRIPTIONAL REPRESSOR SCO4008"/>
    <property type="match status" value="1"/>
</dbReference>
<evidence type="ECO:0000256" key="2">
    <source>
        <dbReference type="PROSITE-ProRule" id="PRU00335"/>
    </source>
</evidence>
<dbReference type="GO" id="GO:0003677">
    <property type="term" value="F:DNA binding"/>
    <property type="evidence" value="ECO:0007669"/>
    <property type="project" value="UniProtKB-UniRule"/>
</dbReference>
<dbReference type="OrthoDB" id="881297at2"/>
<reference evidence="4 5" key="1">
    <citation type="journal article" date="2013" name="PLoS ONE">
        <title>Genomic analysis of Melioribacter roseus, facultatively anaerobic organotrophic bacterium representing a novel deep lineage within Bacteriodetes/Chlorobi group.</title>
        <authorList>
            <person name="Kadnikov V.V."/>
            <person name="Mardanov A.V."/>
            <person name="Podosokorskaya O.A."/>
            <person name="Gavrilov S.N."/>
            <person name="Kublanov I.V."/>
            <person name="Beletsky A.V."/>
            <person name="Bonch-Osmolovskaya E.A."/>
            <person name="Ravin N.V."/>
        </authorList>
    </citation>
    <scope>NUCLEOTIDE SEQUENCE [LARGE SCALE GENOMIC DNA]</scope>
    <source>
        <strain evidence="5">JCM 17771 / P3M-2</strain>
    </source>
</reference>
<dbReference type="InterPro" id="IPR050109">
    <property type="entry name" value="HTH-type_TetR-like_transc_reg"/>
</dbReference>
<dbReference type="SUPFAM" id="SSF46689">
    <property type="entry name" value="Homeodomain-like"/>
    <property type="match status" value="1"/>
</dbReference>
<dbReference type="HOGENOM" id="CLU_069356_30_1_10"/>
<sequence length="222" mass="25795">MSERERILKAAQEKFFREGFSKVSMDMIAAELKMSKKTIYKYYRSKDALLRASVQNLKKNVKKNIGNILKDDLSSIEKIALLADTLKSMAANRMSANWINDIRVYKPEIWKEIEEMRTRIINKHIYRVFIQGIEEGYIVDIPPQIILAVFLSSVKSVINPDFILENSFSLKEAVDYTFGVFLNGILTDKGKEVYNKIIKNKRSEENEKDFYSSVGSLFIWLQ</sequence>
<dbReference type="Pfam" id="PF00440">
    <property type="entry name" value="TetR_N"/>
    <property type="match status" value="1"/>
</dbReference>
<dbReference type="PROSITE" id="PS50977">
    <property type="entry name" value="HTH_TETR_2"/>
    <property type="match status" value="1"/>
</dbReference>
<dbReference type="EMBL" id="CP003557">
    <property type="protein sequence ID" value="AFN74184.1"/>
    <property type="molecule type" value="Genomic_DNA"/>
</dbReference>
<dbReference type="Gene3D" id="1.10.10.60">
    <property type="entry name" value="Homeodomain-like"/>
    <property type="match status" value="1"/>
</dbReference>
<evidence type="ECO:0000313" key="4">
    <source>
        <dbReference type="EMBL" id="AFN74184.1"/>
    </source>
</evidence>
<dbReference type="PRINTS" id="PR00455">
    <property type="entry name" value="HTHTETR"/>
</dbReference>
<name>I6ZQ39_MELRP</name>
<keyword evidence="5" id="KW-1185">Reference proteome</keyword>
<dbReference type="Gene3D" id="1.10.357.10">
    <property type="entry name" value="Tetracycline Repressor, domain 2"/>
    <property type="match status" value="1"/>
</dbReference>
<evidence type="ECO:0000256" key="1">
    <source>
        <dbReference type="ARBA" id="ARBA00023125"/>
    </source>
</evidence>
<gene>
    <name evidence="4" type="ordered locus">MROS_0943</name>
</gene>
<accession>I6ZQ39</accession>
<dbReference type="PANTHER" id="PTHR30328">
    <property type="entry name" value="TRANSCRIPTIONAL REPRESSOR"/>
    <property type="match status" value="1"/>
</dbReference>
<dbReference type="InterPro" id="IPR036271">
    <property type="entry name" value="Tet_transcr_reg_TetR-rel_C_sf"/>
</dbReference>
<dbReference type="InterPro" id="IPR001647">
    <property type="entry name" value="HTH_TetR"/>
</dbReference>